<feature type="domain" description="YdhG-like" evidence="1">
    <location>
        <begin position="29"/>
        <end position="125"/>
    </location>
</feature>
<organism evidence="2 3">
    <name type="scientific">Novosphingobium kunmingense</name>
    <dbReference type="NCBI Taxonomy" id="1211806"/>
    <lineage>
        <taxon>Bacteria</taxon>
        <taxon>Pseudomonadati</taxon>
        <taxon>Pseudomonadota</taxon>
        <taxon>Alphaproteobacteria</taxon>
        <taxon>Sphingomonadales</taxon>
        <taxon>Sphingomonadaceae</taxon>
        <taxon>Novosphingobium</taxon>
    </lineage>
</organism>
<dbReference type="Pfam" id="PF13376">
    <property type="entry name" value="OmdA"/>
    <property type="match status" value="1"/>
</dbReference>
<dbReference type="Proteomes" id="UP000232587">
    <property type="component" value="Unassembled WGS sequence"/>
</dbReference>
<sequence>MITEIEDYFTRGCGRCERFDTPDCSTRKWRKGLADLRRICRAAGLEEAVRWGHPCYRHAGRNVALIGALRGDFRLNFFNAALLKDPDGVLEKQGPNTQHLDSIRFTDNAQPAALKDTILAYLAEAKGHAEKGTKPPRTEAEIEMPEKLLDALDRDAALAEAFAALTPGRQRSYAITIGGAKAVKTRLARIAKYRDHILAGKGANER</sequence>
<dbReference type="PIRSF" id="PIRSF021308">
    <property type="entry name" value="UCP021308"/>
    <property type="match status" value="1"/>
</dbReference>
<dbReference type="RefSeq" id="WP_100865552.1">
    <property type="nucleotide sequence ID" value="NZ_PHUF01000002.1"/>
</dbReference>
<keyword evidence="3" id="KW-1185">Reference proteome</keyword>
<dbReference type="EMBL" id="PHUF01000002">
    <property type="protein sequence ID" value="PKB25074.1"/>
    <property type="molecule type" value="Genomic_DNA"/>
</dbReference>
<dbReference type="InterPro" id="IPR014922">
    <property type="entry name" value="YdhG-like"/>
</dbReference>
<evidence type="ECO:0000259" key="1">
    <source>
        <dbReference type="Pfam" id="PF08818"/>
    </source>
</evidence>
<gene>
    <name evidence="2" type="ORF">B0I00_0255</name>
</gene>
<dbReference type="InterPro" id="IPR016786">
    <property type="entry name" value="YdeI_bac"/>
</dbReference>
<comment type="caution">
    <text evidence="2">The sequence shown here is derived from an EMBL/GenBank/DDBJ whole genome shotgun (WGS) entry which is preliminary data.</text>
</comment>
<evidence type="ECO:0000313" key="2">
    <source>
        <dbReference type="EMBL" id="PKB25074.1"/>
    </source>
</evidence>
<evidence type="ECO:0000313" key="3">
    <source>
        <dbReference type="Proteomes" id="UP000232587"/>
    </source>
</evidence>
<dbReference type="SUPFAM" id="SSF159888">
    <property type="entry name" value="YdhG-like"/>
    <property type="match status" value="1"/>
</dbReference>
<proteinExistence type="predicted"/>
<accession>A0A2N0I1M8</accession>
<protein>
    <submittedName>
        <fullName evidence="2">Uncharacterized protein YdeI (YjbR/CyaY-like superfamily)</fullName>
    </submittedName>
</protein>
<reference evidence="2 3" key="1">
    <citation type="submission" date="2017-11" db="EMBL/GenBank/DDBJ databases">
        <title>Genomic Encyclopedia of Type Strains, Phase III (KMG-III): the genomes of soil and plant-associated and newly described type strains.</title>
        <authorList>
            <person name="Whitman W."/>
        </authorList>
    </citation>
    <scope>NUCLEOTIDE SEQUENCE [LARGE SCALE GENOMIC DNA]</scope>
    <source>
        <strain evidence="2 3">CGMCC 1.12274</strain>
    </source>
</reference>
<dbReference type="OrthoDB" id="214150at2"/>
<name>A0A2N0I1M8_9SPHN</name>
<dbReference type="AlphaFoldDB" id="A0A2N0I1M8"/>
<dbReference type="Pfam" id="PF08818">
    <property type="entry name" value="DUF1801"/>
    <property type="match status" value="1"/>
</dbReference>